<evidence type="ECO:0000256" key="3">
    <source>
        <dbReference type="ARBA" id="ARBA00022989"/>
    </source>
</evidence>
<dbReference type="PANTHER" id="PTHR24064">
    <property type="entry name" value="SOLUTE CARRIER FAMILY 22 MEMBER"/>
    <property type="match status" value="1"/>
</dbReference>
<evidence type="ECO:0000256" key="2">
    <source>
        <dbReference type="ARBA" id="ARBA00022692"/>
    </source>
</evidence>
<organism evidence="6 7">
    <name type="scientific">Cryptolaemus montrouzieri</name>
    <dbReference type="NCBI Taxonomy" id="559131"/>
    <lineage>
        <taxon>Eukaryota</taxon>
        <taxon>Metazoa</taxon>
        <taxon>Ecdysozoa</taxon>
        <taxon>Arthropoda</taxon>
        <taxon>Hexapoda</taxon>
        <taxon>Insecta</taxon>
        <taxon>Pterygota</taxon>
        <taxon>Neoptera</taxon>
        <taxon>Endopterygota</taxon>
        <taxon>Coleoptera</taxon>
        <taxon>Polyphaga</taxon>
        <taxon>Cucujiformia</taxon>
        <taxon>Coccinelloidea</taxon>
        <taxon>Coccinellidae</taxon>
        <taxon>Scymninae</taxon>
        <taxon>Scymnini</taxon>
        <taxon>Cryptolaemus</taxon>
    </lineage>
</organism>
<reference evidence="6 7" key="1">
    <citation type="journal article" date="2021" name="BMC Biol.">
        <title>Horizontally acquired antibacterial genes associated with adaptive radiation of ladybird beetles.</title>
        <authorList>
            <person name="Li H.S."/>
            <person name="Tang X.F."/>
            <person name="Huang Y.H."/>
            <person name="Xu Z.Y."/>
            <person name="Chen M.L."/>
            <person name="Du X.Y."/>
            <person name="Qiu B.Y."/>
            <person name="Chen P.T."/>
            <person name="Zhang W."/>
            <person name="Slipinski A."/>
            <person name="Escalona H.E."/>
            <person name="Waterhouse R.M."/>
            <person name="Zwick A."/>
            <person name="Pang H."/>
        </authorList>
    </citation>
    <scope>NUCLEOTIDE SEQUENCE [LARGE SCALE GENOMIC DNA]</scope>
    <source>
        <strain evidence="6">SYSU2018</strain>
    </source>
</reference>
<feature type="transmembrane region" description="Helical" evidence="5">
    <location>
        <begin position="210"/>
        <end position="230"/>
    </location>
</feature>
<feature type="transmembrane region" description="Helical" evidence="5">
    <location>
        <begin position="290"/>
        <end position="311"/>
    </location>
</feature>
<keyword evidence="4 5" id="KW-0472">Membrane</keyword>
<dbReference type="SUPFAM" id="SSF103473">
    <property type="entry name" value="MFS general substrate transporter"/>
    <property type="match status" value="1"/>
</dbReference>
<feature type="transmembrane region" description="Helical" evidence="5">
    <location>
        <begin position="423"/>
        <end position="439"/>
    </location>
</feature>
<feature type="transmembrane region" description="Helical" evidence="5">
    <location>
        <begin position="237"/>
        <end position="258"/>
    </location>
</feature>
<feature type="transmembrane region" description="Helical" evidence="5">
    <location>
        <begin position="47"/>
        <end position="70"/>
    </location>
</feature>
<evidence type="ECO:0000313" key="7">
    <source>
        <dbReference type="Proteomes" id="UP001516400"/>
    </source>
</evidence>
<dbReference type="InterPro" id="IPR036259">
    <property type="entry name" value="MFS_trans_sf"/>
</dbReference>
<feature type="transmembrane region" description="Helical" evidence="5">
    <location>
        <begin position="510"/>
        <end position="530"/>
    </location>
</feature>
<keyword evidence="3 5" id="KW-1133">Transmembrane helix</keyword>
<proteinExistence type="predicted"/>
<evidence type="ECO:0008006" key="8">
    <source>
        <dbReference type="Google" id="ProtNLM"/>
    </source>
</evidence>
<comment type="subcellular location">
    <subcellularLocation>
        <location evidence="1">Membrane</location>
        <topology evidence="1">Multi-pass membrane protein</topology>
    </subcellularLocation>
</comment>
<dbReference type="Gene3D" id="1.20.1250.20">
    <property type="entry name" value="MFS general substrate transporter like domains"/>
    <property type="match status" value="1"/>
</dbReference>
<protein>
    <recommendedName>
        <fullName evidence="8">Major facilitator superfamily (MFS) profile domain-containing protein</fullName>
    </recommendedName>
</protein>
<dbReference type="AlphaFoldDB" id="A0ABD2NVB2"/>
<feature type="transmembrane region" description="Helical" evidence="5">
    <location>
        <begin position="446"/>
        <end position="468"/>
    </location>
</feature>
<sequence length="568" mass="65261">MPGRKNFPNLSSAEAVITRVNFNYGRKKTPEEEAFTKLIGRKFDRKVIPVFFMTLWVGIVSHSIVFMIIFQHPKISRCAVPILEGHFSFEQILNLTVRIQDSDYGHYCYYDKRNYEHYIEVHGYDYNAIMAAISEAPNAYSIPCQEDIIKKIKEEFDDIGEVENFYDYLQLYCEHKDVKRMTDIALKYGQFLLSVPIGVIGDFYGRRTAFLSSGGIFTAGVTLTLIPHVAPIIVGRFLIGSSMILFYTVFVLFIESASTEARRAVALLLHEGIAIGRFLEYILYRLLKHWMRISVINAIMSIFMLIPIMFLNESPRWLYFRGNQEKAYQIIGLPRSGVPNTLLDKRIGPHFKNFIMPVFRKRVMIQMITIWCTSSVVFLIRSKFSREITNFLLKDLLDSGTLMGCCTVLTFILMSIIGRGRTIILFFSITSAVGAMLFFNPRMDKIIIEICLVISVTLTENATFFAFYLISEFYPNDFRFTGYGLCCGIHGFGDIFHFHTLSYKIPIKSLFYAPLFLISSISLASSHFQVETSGAFVLSDYPREAMRESDYLEIVKNVAYDKRKLPSS</sequence>
<keyword evidence="7" id="KW-1185">Reference proteome</keyword>
<dbReference type="Pfam" id="PF00083">
    <property type="entry name" value="Sugar_tr"/>
    <property type="match status" value="1"/>
</dbReference>
<keyword evidence="2 5" id="KW-0812">Transmembrane</keyword>
<dbReference type="InterPro" id="IPR005828">
    <property type="entry name" value="MFS_sugar_transport-like"/>
</dbReference>
<dbReference type="GO" id="GO:0016020">
    <property type="term" value="C:membrane"/>
    <property type="evidence" value="ECO:0007669"/>
    <property type="project" value="UniProtKB-SubCell"/>
</dbReference>
<feature type="transmembrane region" description="Helical" evidence="5">
    <location>
        <begin position="480"/>
        <end position="498"/>
    </location>
</feature>
<evidence type="ECO:0000256" key="1">
    <source>
        <dbReference type="ARBA" id="ARBA00004141"/>
    </source>
</evidence>
<feature type="transmembrane region" description="Helical" evidence="5">
    <location>
        <begin position="396"/>
        <end position="417"/>
    </location>
</feature>
<gene>
    <name evidence="6" type="ORF">HHI36_005616</name>
</gene>
<feature type="transmembrane region" description="Helical" evidence="5">
    <location>
        <begin position="363"/>
        <end position="384"/>
    </location>
</feature>
<evidence type="ECO:0000256" key="4">
    <source>
        <dbReference type="ARBA" id="ARBA00023136"/>
    </source>
</evidence>
<dbReference type="Proteomes" id="UP001516400">
    <property type="component" value="Unassembled WGS sequence"/>
</dbReference>
<comment type="caution">
    <text evidence="6">The sequence shown here is derived from an EMBL/GenBank/DDBJ whole genome shotgun (WGS) entry which is preliminary data.</text>
</comment>
<name>A0ABD2NVB2_9CUCU</name>
<accession>A0ABD2NVB2</accession>
<evidence type="ECO:0000256" key="5">
    <source>
        <dbReference type="SAM" id="Phobius"/>
    </source>
</evidence>
<dbReference type="EMBL" id="JABFTP020000144">
    <property type="protein sequence ID" value="KAL3282429.1"/>
    <property type="molecule type" value="Genomic_DNA"/>
</dbReference>
<evidence type="ECO:0000313" key="6">
    <source>
        <dbReference type="EMBL" id="KAL3282429.1"/>
    </source>
</evidence>